<reference evidence="5 6" key="1">
    <citation type="submission" date="2024-07" db="EMBL/GenBank/DDBJ databases">
        <title>Enhanced genomic and transcriptomic resources for Trichinella pseudospiralis and T. spiralis underpin the discovery of pronounced molecular differences between stages and species.</title>
        <authorList>
            <person name="Pasi K.K."/>
            <person name="La Rosa G."/>
            <person name="Gomez-Morales M.A."/>
            <person name="Tosini F."/>
            <person name="Sumanam S."/>
            <person name="Young N.D."/>
            <person name="Chang B.C."/>
            <person name="Robin G.B."/>
        </authorList>
    </citation>
    <scope>NUCLEOTIDE SEQUENCE [LARGE SCALE GENOMIC DNA]</scope>
    <source>
        <strain evidence="5">ISS534</strain>
    </source>
</reference>
<dbReference type="Gene3D" id="3.30.70.330">
    <property type="match status" value="2"/>
</dbReference>
<name>A0ABR3KBJ1_TRISP</name>
<feature type="compositionally biased region" description="Polar residues" evidence="2">
    <location>
        <begin position="612"/>
        <end position="625"/>
    </location>
</feature>
<feature type="compositionally biased region" description="Polar residues" evidence="2">
    <location>
        <begin position="582"/>
        <end position="603"/>
    </location>
</feature>
<feature type="region of interest" description="Disordered" evidence="2">
    <location>
        <begin position="312"/>
        <end position="359"/>
    </location>
</feature>
<dbReference type="PROSITE" id="PS50102">
    <property type="entry name" value="RRM"/>
    <property type="match status" value="1"/>
</dbReference>
<feature type="region of interest" description="Disordered" evidence="2">
    <location>
        <begin position="1537"/>
        <end position="1556"/>
    </location>
</feature>
<dbReference type="PROSITE" id="PS01179">
    <property type="entry name" value="PID"/>
    <property type="match status" value="1"/>
</dbReference>
<evidence type="ECO:0000259" key="4">
    <source>
        <dbReference type="PROSITE" id="PS50102"/>
    </source>
</evidence>
<dbReference type="InterPro" id="IPR006020">
    <property type="entry name" value="PTB/PI_dom"/>
</dbReference>
<dbReference type="Proteomes" id="UP001558632">
    <property type="component" value="Unassembled WGS sequence"/>
</dbReference>
<dbReference type="PANTHER" id="PTHR11232">
    <property type="entry name" value="PHOSPHOTYROSINE INTERACTION DOMAIN-CONTAINING FAMILY MEMBER"/>
    <property type="match status" value="1"/>
</dbReference>
<proteinExistence type="predicted"/>
<feature type="compositionally biased region" description="Basic and acidic residues" evidence="2">
    <location>
        <begin position="338"/>
        <end position="357"/>
    </location>
</feature>
<dbReference type="EMBL" id="JBEUSY010000412">
    <property type="protein sequence ID" value="KAL1234404.1"/>
    <property type="molecule type" value="Genomic_DNA"/>
</dbReference>
<dbReference type="InterPro" id="IPR016194">
    <property type="entry name" value="SPOC-like_C_dom_sf"/>
</dbReference>
<accession>A0ABR3KBJ1</accession>
<dbReference type="InterPro" id="IPR035979">
    <property type="entry name" value="RBD_domain_sf"/>
</dbReference>
<dbReference type="PANTHER" id="PTHR11232:SF77">
    <property type="entry name" value="GULP PTB DOMAIN CONTAINING ENGULFMENT ADAPTOR 1"/>
    <property type="match status" value="1"/>
</dbReference>
<dbReference type="Gene3D" id="2.30.29.30">
    <property type="entry name" value="Pleckstrin-homology domain (PH domain)/Phosphotyrosine-binding domain (PTB)"/>
    <property type="match status" value="1"/>
</dbReference>
<keyword evidence="6" id="KW-1185">Reference proteome</keyword>
<dbReference type="Pfam" id="PF00640">
    <property type="entry name" value="PID"/>
    <property type="match status" value="1"/>
</dbReference>
<dbReference type="CDD" id="cd01273">
    <property type="entry name" value="PTB_CED-6"/>
    <property type="match status" value="1"/>
</dbReference>
<dbReference type="InterPro" id="IPR012677">
    <property type="entry name" value="Nucleotide-bd_a/b_plait_sf"/>
</dbReference>
<protein>
    <submittedName>
        <fullName evidence="5">PTB domain-containing engulfment adapter protein</fullName>
    </submittedName>
</protein>
<feature type="domain" description="PID" evidence="3">
    <location>
        <begin position="1198"/>
        <end position="1329"/>
    </location>
</feature>
<comment type="caution">
    <text evidence="5">The sequence shown here is derived from an EMBL/GenBank/DDBJ whole genome shotgun (WGS) entry which is preliminary data.</text>
</comment>
<evidence type="ECO:0000256" key="2">
    <source>
        <dbReference type="SAM" id="MobiDB-lite"/>
    </source>
</evidence>
<sequence>MDENSPDTTNSRNRVLLRVDNLPPRLSDSEMKHQLFRKFKVHGYLLCVKVVGYGEERYGIIDYMQGDDALLVMENHPVMELFGRQARIRIIPESEDREDNELKPLTSEIDDNHMMSSLTMYVGNLPPGLKQSELRAHFQRYGEVLSVDMKHKDAPAPFCFVQFRDAKSIPVAIRSIRANGFMGKRDAKVGLGRSTPSRFIWITSENRSFSHDYCVRKFPNYKTNMIDVMIDPDIKQAVITFDTMESAKAALTSAKQLKSYRERSFQVDYCSNQLFNDILNRINAANLLTENVRSLSSTGIPLRDMGMPQLTRRISDSSGVGSSSSSRVSTGVITGSDVDGRRDSLTRRNVVDHESKTEPPVQAIDHTVVERRAVMKVEEEMERVSKSEEFQVVRSSDLSIHESNTDLISKSNSPESRSNSDLINPLDQGKSAVASRKSSNQVEEGEGNLFETLTVVENGTAYKLNDEVQFKRIQGTVGARVQAQPPRDFISRINQPEEEENQNYHLVKFLDFNPKEMLKQLLQHSDIAVNAEANEKIIERVQLLDSEACKREEKLSNKYNKLLQNIEDYHMHDSPSISQTASELLEMSESTAKSFQSENTGESKTVAKESSDNCSATAMKNNNNLEADKQPLSDDHDGKGGDEDRKKVDDDDEPIYLGKNEALGSSKEQQPVVNITSDEIGNITGGGIQQNFPTNVEMNNPVATVAGGEFPSFPQVNFSNAVPPGFAYGNCPGVPISMLPSHSPMQYGLIPQGVIGASPGPSCPVDPIGNVNYAPPIVGGDGLPATGVSPIMTIQTPSSVWSPFCSLPQDMTAYFAHMNWPNFSSSLRHPWWLIPQLQRFQHILPLFYPIGSRLPEDPVLVTTTLNAYNLDGIYRYLSSKNRFEFVLMTRNLEYYAERNRRNVSPEELGSIVQLYQAYPLIWYARLHTSTQYFELAFRCVKGSTQVVYQVMSELDRKVPRKASGRMASFVIDGLKAVKSNQYHIYVDRLFQTVPENDHAIVILRVDYFLLEQQAKPRDDFYRRDVSSAEKTFSSYFPTNKFVRKYLLDNHPTEYNALNLKEEDYLVLVIGVFQEFANKTLISLLGICIEHTDFENCCWPNRLLANSIGSWITAFAFFSDLFQVPAVQCQTTPTFSLICSTYWDLLMSKAKNRMTKLMQNTAAVFKRSYTFEEAMSQANGNKTKNNWIFPPDTLTHGQIEFSVKYLGSVAVPQSKGIDVIKEAVQKLRFNLQLNRSHGYKLQKVLIQISIYGITLVDVKTKVLVCQHALHRISFCADDKQDKRVFAYIVKRSAESSEHDCHVFLCNKVAEEITLTVGEAFDLAYRRFLENNGRDLEVKKQLIILRKRVQELEEENSNLKHQLAEQQRRSDVSAAVKTSGLSNGVVESDERSKRPSKAWESFDDSHNPVKVPPLPTSPVPPPPPSSPPPPLPARPSLLEKSAAPPEPFTADPFVVIDPLKHPLEALVKATGPLQPTKIAPTSAATVYDPEFDPRAEEQHHHHQQQQQQQQCYPLLASSSSCLSDLLGDLDLMGQSAMISSSDPATASSGAGGPLNNNNSNVERMMTSKPSAQMYDQAIRQIDLRLADLREGFSQGISFGKDDFHAVAELDSSLLNNGTTGPVGEKAA</sequence>
<dbReference type="SMART" id="SM00360">
    <property type="entry name" value="RRM"/>
    <property type="match status" value="2"/>
</dbReference>
<evidence type="ECO:0000259" key="3">
    <source>
        <dbReference type="PROSITE" id="PS01179"/>
    </source>
</evidence>
<dbReference type="SUPFAM" id="SSF54928">
    <property type="entry name" value="RNA-binding domain, RBD"/>
    <property type="match status" value="2"/>
</dbReference>
<evidence type="ECO:0000256" key="1">
    <source>
        <dbReference type="PROSITE-ProRule" id="PRU00176"/>
    </source>
</evidence>
<feature type="region of interest" description="Disordered" evidence="2">
    <location>
        <begin position="1359"/>
        <end position="1443"/>
    </location>
</feature>
<dbReference type="InterPro" id="IPR011993">
    <property type="entry name" value="PH-like_dom_sf"/>
</dbReference>
<feature type="compositionally biased region" description="Basic and acidic residues" evidence="2">
    <location>
        <begin position="626"/>
        <end position="649"/>
    </location>
</feature>
<dbReference type="InterPro" id="IPR000504">
    <property type="entry name" value="RRM_dom"/>
</dbReference>
<feature type="compositionally biased region" description="Low complexity" evidence="2">
    <location>
        <begin position="409"/>
        <end position="420"/>
    </location>
</feature>
<feature type="compositionally biased region" description="Pro residues" evidence="2">
    <location>
        <begin position="1408"/>
        <end position="1431"/>
    </location>
</feature>
<keyword evidence="1" id="KW-0694">RNA-binding</keyword>
<feature type="domain" description="RRM" evidence="4">
    <location>
        <begin position="118"/>
        <end position="194"/>
    </location>
</feature>
<dbReference type="SUPFAM" id="SSF50729">
    <property type="entry name" value="PH domain-like"/>
    <property type="match status" value="1"/>
</dbReference>
<gene>
    <name evidence="5" type="ORF">TSPI_09238</name>
</gene>
<feature type="compositionally biased region" description="Basic and acidic residues" evidence="2">
    <location>
        <begin position="1360"/>
        <end position="1369"/>
    </location>
</feature>
<dbReference type="SMART" id="SM00462">
    <property type="entry name" value="PTB"/>
    <property type="match status" value="1"/>
</dbReference>
<feature type="compositionally biased region" description="Low complexity" evidence="2">
    <location>
        <begin position="316"/>
        <end position="336"/>
    </location>
</feature>
<organism evidence="5 6">
    <name type="scientific">Trichinella spiralis</name>
    <name type="common">Trichina worm</name>
    <dbReference type="NCBI Taxonomy" id="6334"/>
    <lineage>
        <taxon>Eukaryota</taxon>
        <taxon>Metazoa</taxon>
        <taxon>Ecdysozoa</taxon>
        <taxon>Nematoda</taxon>
        <taxon>Enoplea</taxon>
        <taxon>Dorylaimia</taxon>
        <taxon>Trichinellida</taxon>
        <taxon>Trichinellidae</taxon>
        <taxon>Trichinella</taxon>
    </lineage>
</organism>
<dbReference type="Gene3D" id="2.40.290.10">
    <property type="match status" value="1"/>
</dbReference>
<dbReference type="Pfam" id="PF00076">
    <property type="entry name" value="RRM_1"/>
    <property type="match status" value="1"/>
</dbReference>
<dbReference type="InterPro" id="IPR051133">
    <property type="entry name" value="Adapter_Engulfment-Domain"/>
</dbReference>
<feature type="region of interest" description="Disordered" evidence="2">
    <location>
        <begin position="582"/>
        <end position="671"/>
    </location>
</feature>
<feature type="region of interest" description="Disordered" evidence="2">
    <location>
        <begin position="404"/>
        <end position="445"/>
    </location>
</feature>
<evidence type="ECO:0000313" key="6">
    <source>
        <dbReference type="Proteomes" id="UP001558632"/>
    </source>
</evidence>
<evidence type="ECO:0000313" key="5">
    <source>
        <dbReference type="EMBL" id="KAL1234404.1"/>
    </source>
</evidence>